<organism evidence="1 2">
    <name type="scientific">Paenibacillus amylolyticus</name>
    <dbReference type="NCBI Taxonomy" id="1451"/>
    <lineage>
        <taxon>Bacteria</taxon>
        <taxon>Bacillati</taxon>
        <taxon>Bacillota</taxon>
        <taxon>Bacilli</taxon>
        <taxon>Bacillales</taxon>
        <taxon>Paenibacillaceae</taxon>
        <taxon>Paenibacillus</taxon>
    </lineage>
</organism>
<name>A0AAP5H1X6_PAEAM</name>
<dbReference type="EMBL" id="JAVDTR010000005">
    <property type="protein sequence ID" value="MDR6723790.1"/>
    <property type="molecule type" value="Genomic_DNA"/>
</dbReference>
<evidence type="ECO:0000313" key="2">
    <source>
        <dbReference type="Proteomes" id="UP001254832"/>
    </source>
</evidence>
<dbReference type="Proteomes" id="UP001254832">
    <property type="component" value="Unassembled WGS sequence"/>
</dbReference>
<gene>
    <name evidence="1" type="ORF">J2W91_002252</name>
</gene>
<proteinExistence type="predicted"/>
<sequence>MKMTKQVLEHMTKAQQHLVNQSMTYMDGLYVDDARLIQGYENTEELDTRGSAHYAVGLLLRNGEGDTHRAEQVIQQVLAMQYEAPDEIYHGTFRTRPDVSDPPRGNYNWKEFAPGTAYFLERTFEKVSAKFIDALWNEESILNESAERKQVKKLFQSAMDQVLPPVWTSYDPNWREFIACAFAVILAEFSHRLPQQLVEQMEYAMKLAVAASMDRFKSDVIPMNTNIELMHIFITHFYGHRFKHGDWIAHSDEQAERMLKEFMVYDSFAEFNSTTYYGVDLTVFGMWRTYGSTAQFIEIGRMVEAGLWNNIALFYNANLENLSGPFARAYDMEMTAHSSVGMFIYLLLGEEHIHLADINCEVEHGPLIALVGGEAPLEVIPYLKEHQGNRLVQKQFIELCERNEPTSNRNLCTATAWIGEKRMIGAMSGSRNTNGQMFPATIHWQSDHGDRYDLRLTRREVGEGWNTHLRGITFEADLTEDSLMIEVRLETPDEIEIYFEIRGPFIEKDNIQDHQWRLPGLLCAVTAEAPAPSVLNYPQYTEIIYRYVPGVSSNTMRFKLSFQ</sequence>
<reference evidence="1" key="1">
    <citation type="submission" date="2023-07" db="EMBL/GenBank/DDBJ databases">
        <title>Sorghum-associated microbial communities from plants grown in Nebraska, USA.</title>
        <authorList>
            <person name="Schachtman D."/>
        </authorList>
    </citation>
    <scope>NUCLEOTIDE SEQUENCE</scope>
    <source>
        <strain evidence="1">BE80</strain>
    </source>
</reference>
<accession>A0AAP5H1X6</accession>
<dbReference type="AlphaFoldDB" id="A0AAP5H1X6"/>
<dbReference type="PANTHER" id="PTHR40616">
    <property type="entry name" value="LINALOOL DEHYDRATASE_ISOMERASE DOMAIN-CONTAINING PROTEIN"/>
    <property type="match status" value="1"/>
</dbReference>
<evidence type="ECO:0000313" key="1">
    <source>
        <dbReference type="EMBL" id="MDR6723790.1"/>
    </source>
</evidence>
<dbReference type="PANTHER" id="PTHR40616:SF1">
    <property type="entry name" value="LINALOOL DEHYDRATASE_ISOMERASE DOMAIN-CONTAINING PROTEIN"/>
    <property type="match status" value="1"/>
</dbReference>
<protein>
    <submittedName>
        <fullName evidence="1">Uncharacterized protein</fullName>
    </submittedName>
</protein>
<comment type="caution">
    <text evidence="1">The sequence shown here is derived from an EMBL/GenBank/DDBJ whole genome shotgun (WGS) entry which is preliminary data.</text>
</comment>